<evidence type="ECO:0000313" key="1">
    <source>
        <dbReference type="EMBL" id="BAS77412.1"/>
    </source>
</evidence>
<dbReference type="Gramene" id="Os02t0192150-00">
    <property type="protein sequence ID" value="Os02t0192150-00"/>
    <property type="gene ID" value="Os02g0192150"/>
</dbReference>
<name>A0A0P0VFQ2_ORYSJ</name>
<protein>
    <submittedName>
        <fullName evidence="1">Os02g0192150 protein</fullName>
    </submittedName>
</protein>
<dbReference type="AlphaFoldDB" id="A0A0P0VFQ2"/>
<dbReference type="PaxDb" id="39947-A0A0P0VFQ2"/>
<reference evidence="2" key="1">
    <citation type="journal article" date="2005" name="Nature">
        <title>The map-based sequence of the rice genome.</title>
        <authorList>
            <consortium name="International rice genome sequencing project (IRGSP)"/>
            <person name="Matsumoto T."/>
            <person name="Wu J."/>
            <person name="Kanamori H."/>
            <person name="Katayose Y."/>
            <person name="Fujisawa M."/>
            <person name="Namiki N."/>
            <person name="Mizuno H."/>
            <person name="Yamamoto K."/>
            <person name="Antonio B.A."/>
            <person name="Baba T."/>
            <person name="Sakata K."/>
            <person name="Nagamura Y."/>
            <person name="Aoki H."/>
            <person name="Arikawa K."/>
            <person name="Arita K."/>
            <person name="Bito T."/>
            <person name="Chiden Y."/>
            <person name="Fujitsuka N."/>
            <person name="Fukunaka R."/>
            <person name="Hamada M."/>
            <person name="Harada C."/>
            <person name="Hayashi A."/>
            <person name="Hijishita S."/>
            <person name="Honda M."/>
            <person name="Hosokawa S."/>
            <person name="Ichikawa Y."/>
            <person name="Idonuma A."/>
            <person name="Iijima M."/>
            <person name="Ikeda M."/>
            <person name="Ikeno M."/>
            <person name="Ito K."/>
            <person name="Ito S."/>
            <person name="Ito T."/>
            <person name="Ito Y."/>
            <person name="Ito Y."/>
            <person name="Iwabuchi A."/>
            <person name="Kamiya K."/>
            <person name="Karasawa W."/>
            <person name="Kurita K."/>
            <person name="Katagiri S."/>
            <person name="Kikuta A."/>
            <person name="Kobayashi H."/>
            <person name="Kobayashi N."/>
            <person name="Machita K."/>
            <person name="Maehara T."/>
            <person name="Masukawa M."/>
            <person name="Mizubayashi T."/>
            <person name="Mukai Y."/>
            <person name="Nagasaki H."/>
            <person name="Nagata Y."/>
            <person name="Naito S."/>
            <person name="Nakashima M."/>
            <person name="Nakama Y."/>
            <person name="Nakamichi Y."/>
            <person name="Nakamura M."/>
            <person name="Meguro A."/>
            <person name="Negishi M."/>
            <person name="Ohta I."/>
            <person name="Ohta T."/>
            <person name="Okamoto M."/>
            <person name="Ono N."/>
            <person name="Saji S."/>
            <person name="Sakaguchi M."/>
            <person name="Sakai K."/>
            <person name="Shibata M."/>
            <person name="Shimokawa T."/>
            <person name="Song J."/>
            <person name="Takazaki Y."/>
            <person name="Terasawa K."/>
            <person name="Tsugane M."/>
            <person name="Tsuji K."/>
            <person name="Ueda S."/>
            <person name="Waki K."/>
            <person name="Yamagata H."/>
            <person name="Yamamoto M."/>
            <person name="Yamamoto S."/>
            <person name="Yamane H."/>
            <person name="Yoshiki S."/>
            <person name="Yoshihara R."/>
            <person name="Yukawa K."/>
            <person name="Zhong H."/>
            <person name="Yano M."/>
            <person name="Yuan Q."/>
            <person name="Ouyang S."/>
            <person name="Liu J."/>
            <person name="Jones K.M."/>
            <person name="Gansberger K."/>
            <person name="Moffat K."/>
            <person name="Hill J."/>
            <person name="Bera J."/>
            <person name="Fadrosh D."/>
            <person name="Jin S."/>
            <person name="Johri S."/>
            <person name="Kim M."/>
            <person name="Overton L."/>
            <person name="Reardon M."/>
            <person name="Tsitrin T."/>
            <person name="Vuong H."/>
            <person name="Weaver B."/>
            <person name="Ciecko A."/>
            <person name="Tallon L."/>
            <person name="Jackson J."/>
            <person name="Pai G."/>
            <person name="Aken S.V."/>
            <person name="Utterback T."/>
            <person name="Reidmuller S."/>
            <person name="Feldblyum T."/>
            <person name="Hsiao J."/>
            <person name="Zismann V."/>
            <person name="Iobst S."/>
            <person name="de Vazeille A.R."/>
            <person name="Buell C.R."/>
            <person name="Ying K."/>
            <person name="Li Y."/>
            <person name="Lu T."/>
            <person name="Huang Y."/>
            <person name="Zhao Q."/>
            <person name="Feng Q."/>
            <person name="Zhang L."/>
            <person name="Zhu J."/>
            <person name="Weng Q."/>
            <person name="Mu J."/>
            <person name="Lu Y."/>
            <person name="Fan D."/>
            <person name="Liu Y."/>
            <person name="Guan J."/>
            <person name="Zhang Y."/>
            <person name="Yu S."/>
            <person name="Liu X."/>
            <person name="Zhang Y."/>
            <person name="Hong G."/>
            <person name="Han B."/>
            <person name="Choisne N."/>
            <person name="Demange N."/>
            <person name="Orjeda G."/>
            <person name="Samain S."/>
            <person name="Cattolico L."/>
            <person name="Pelletier E."/>
            <person name="Couloux A."/>
            <person name="Segurens B."/>
            <person name="Wincker P."/>
            <person name="D'Hont A."/>
            <person name="Scarpelli C."/>
            <person name="Weissenbach J."/>
            <person name="Salanoubat M."/>
            <person name="Quetier F."/>
            <person name="Yu Y."/>
            <person name="Kim H.R."/>
            <person name="Rambo T."/>
            <person name="Currie J."/>
            <person name="Collura K."/>
            <person name="Luo M."/>
            <person name="Yang T."/>
            <person name="Ammiraju J.S.S."/>
            <person name="Engler F."/>
            <person name="Soderlund C."/>
            <person name="Wing R.A."/>
            <person name="Palmer L.E."/>
            <person name="de la Bastide M."/>
            <person name="Spiegel L."/>
            <person name="Nascimento L."/>
            <person name="Zutavern T."/>
            <person name="O'Shaughnessy A."/>
            <person name="Dike S."/>
            <person name="Dedhia N."/>
            <person name="Preston R."/>
            <person name="Balija V."/>
            <person name="McCombie W.R."/>
            <person name="Chow T."/>
            <person name="Chen H."/>
            <person name="Chung M."/>
            <person name="Chen C."/>
            <person name="Shaw J."/>
            <person name="Wu H."/>
            <person name="Hsiao K."/>
            <person name="Chao Y."/>
            <person name="Chu M."/>
            <person name="Cheng C."/>
            <person name="Hour A."/>
            <person name="Lee P."/>
            <person name="Lin S."/>
            <person name="Lin Y."/>
            <person name="Liou J."/>
            <person name="Liu S."/>
            <person name="Hsing Y."/>
            <person name="Raghuvanshi S."/>
            <person name="Mohanty A."/>
            <person name="Bharti A.K."/>
            <person name="Gaur A."/>
            <person name="Gupta V."/>
            <person name="Kumar D."/>
            <person name="Ravi V."/>
            <person name="Vij S."/>
            <person name="Kapur A."/>
            <person name="Khurana P."/>
            <person name="Khurana P."/>
            <person name="Khurana J.P."/>
            <person name="Tyagi A.K."/>
            <person name="Gaikwad K."/>
            <person name="Singh A."/>
            <person name="Dalal V."/>
            <person name="Srivastava S."/>
            <person name="Dixit A."/>
            <person name="Pal A.K."/>
            <person name="Ghazi I.A."/>
            <person name="Yadav M."/>
            <person name="Pandit A."/>
            <person name="Bhargava A."/>
            <person name="Sureshbabu K."/>
            <person name="Batra K."/>
            <person name="Sharma T.R."/>
            <person name="Mohapatra T."/>
            <person name="Singh N.K."/>
            <person name="Messing J."/>
            <person name="Nelson A.B."/>
            <person name="Fuks G."/>
            <person name="Kavchok S."/>
            <person name="Keizer G."/>
            <person name="Linton E."/>
            <person name="Llaca V."/>
            <person name="Song R."/>
            <person name="Tanyolac B."/>
            <person name="Young S."/>
            <person name="Ho-Il K."/>
            <person name="Hahn J.H."/>
            <person name="Sangsakoo G."/>
            <person name="Vanavichit A."/>
            <person name="de Mattos Luiz.A.T."/>
            <person name="Zimmer P.D."/>
            <person name="Malone G."/>
            <person name="Dellagostin O."/>
            <person name="de Oliveira A.C."/>
            <person name="Bevan M."/>
            <person name="Bancroft I."/>
            <person name="Minx P."/>
            <person name="Cordum H."/>
            <person name="Wilson R."/>
            <person name="Cheng Z."/>
            <person name="Jin W."/>
            <person name="Jiang J."/>
            <person name="Leong S.A."/>
            <person name="Iwama H."/>
            <person name="Gojobori T."/>
            <person name="Itoh T."/>
            <person name="Niimura Y."/>
            <person name="Fujii Y."/>
            <person name="Habara T."/>
            <person name="Sakai H."/>
            <person name="Sato Y."/>
            <person name="Wilson G."/>
            <person name="Kumar K."/>
            <person name="McCouch S."/>
            <person name="Juretic N."/>
            <person name="Hoen D."/>
            <person name="Wright S."/>
            <person name="Bruskiewich R."/>
            <person name="Bureau T."/>
            <person name="Miyao A."/>
            <person name="Hirochika H."/>
            <person name="Nishikawa T."/>
            <person name="Kadowaki K."/>
            <person name="Sugiura M."/>
            <person name="Burr B."/>
            <person name="Sasaki T."/>
        </authorList>
    </citation>
    <scope>NUCLEOTIDE SEQUENCE [LARGE SCALE GENOMIC DNA]</scope>
    <source>
        <strain evidence="2">cv. Nipponbare</strain>
    </source>
</reference>
<gene>
    <name evidence="1" type="ordered locus">Os02g0192150</name>
    <name evidence="1" type="ORF">OSNPB_020192150</name>
</gene>
<organism evidence="1 2">
    <name type="scientific">Oryza sativa subsp. japonica</name>
    <name type="common">Rice</name>
    <dbReference type="NCBI Taxonomy" id="39947"/>
    <lineage>
        <taxon>Eukaryota</taxon>
        <taxon>Viridiplantae</taxon>
        <taxon>Streptophyta</taxon>
        <taxon>Embryophyta</taxon>
        <taxon>Tracheophyta</taxon>
        <taxon>Spermatophyta</taxon>
        <taxon>Magnoliopsida</taxon>
        <taxon>Liliopsida</taxon>
        <taxon>Poales</taxon>
        <taxon>Poaceae</taxon>
        <taxon>BOP clade</taxon>
        <taxon>Oryzoideae</taxon>
        <taxon>Oryzeae</taxon>
        <taxon>Oryzinae</taxon>
        <taxon>Oryza</taxon>
        <taxon>Oryza sativa</taxon>
    </lineage>
</organism>
<dbReference type="EMBL" id="AP014958">
    <property type="protein sequence ID" value="BAS77412.1"/>
    <property type="molecule type" value="Genomic_DNA"/>
</dbReference>
<evidence type="ECO:0000313" key="2">
    <source>
        <dbReference type="Proteomes" id="UP000059680"/>
    </source>
</evidence>
<proteinExistence type="predicted"/>
<accession>A0A0P0VFQ2</accession>
<dbReference type="Proteomes" id="UP000059680">
    <property type="component" value="Chromosome 2"/>
</dbReference>
<dbReference type="InParanoid" id="A0A0P0VFQ2"/>
<reference evidence="1 2" key="2">
    <citation type="journal article" date="2013" name="Plant Cell Physiol.">
        <title>Rice Annotation Project Database (RAP-DB): an integrative and interactive database for rice genomics.</title>
        <authorList>
            <person name="Sakai H."/>
            <person name="Lee S.S."/>
            <person name="Tanaka T."/>
            <person name="Numa H."/>
            <person name="Kim J."/>
            <person name="Kawahara Y."/>
            <person name="Wakimoto H."/>
            <person name="Yang C.C."/>
            <person name="Iwamoto M."/>
            <person name="Abe T."/>
            <person name="Yamada Y."/>
            <person name="Muto A."/>
            <person name="Inokuchi H."/>
            <person name="Ikemura T."/>
            <person name="Matsumoto T."/>
            <person name="Sasaki T."/>
            <person name="Itoh T."/>
        </authorList>
    </citation>
    <scope>NUCLEOTIDE SEQUENCE [LARGE SCALE GENOMIC DNA]</scope>
    <source>
        <strain evidence="2">cv. Nipponbare</strain>
    </source>
</reference>
<reference evidence="1 2" key="3">
    <citation type="journal article" date="2013" name="Rice">
        <title>Improvement of the Oryza sativa Nipponbare reference genome using next generation sequence and optical map data.</title>
        <authorList>
            <person name="Kawahara Y."/>
            <person name="de la Bastide M."/>
            <person name="Hamilton J.P."/>
            <person name="Kanamori H."/>
            <person name="McCombie W.R."/>
            <person name="Ouyang S."/>
            <person name="Schwartz D.C."/>
            <person name="Tanaka T."/>
            <person name="Wu J."/>
            <person name="Zhou S."/>
            <person name="Childs K.L."/>
            <person name="Davidson R.M."/>
            <person name="Lin H."/>
            <person name="Quesada-Ocampo L."/>
            <person name="Vaillancourt B."/>
            <person name="Sakai H."/>
            <person name="Lee S.S."/>
            <person name="Kim J."/>
            <person name="Numa H."/>
            <person name="Itoh T."/>
            <person name="Buell C.R."/>
            <person name="Matsumoto T."/>
        </authorList>
    </citation>
    <scope>NUCLEOTIDE SEQUENCE [LARGE SCALE GENOMIC DNA]</scope>
    <source>
        <strain evidence="2">cv. Nipponbare</strain>
    </source>
</reference>
<keyword evidence="2" id="KW-1185">Reference proteome</keyword>
<sequence length="104" mass="12162">MEMMLALIHMRMVAVRVHMKVAPVHVHMMVKPGQSQSYVLLLHCRMLIEQEVQMHVTVALVQIHKRMQLVPKHMKVVLPDLIHSNQHYSHEQLQLLPVLQVQVL</sequence>